<protein>
    <submittedName>
        <fullName evidence="1">11115_t:CDS:1</fullName>
    </submittedName>
</protein>
<sequence>TFLKNQFALRKHLILPLENMTSSFLKRSNENNQRPLFNQKRLGKLLRIVYQLSWPILKWNILIMKLCMNKYDSSTSDIDLD</sequence>
<organism evidence="1 2">
    <name type="scientific">Scutellospora calospora</name>
    <dbReference type="NCBI Taxonomy" id="85575"/>
    <lineage>
        <taxon>Eukaryota</taxon>
        <taxon>Fungi</taxon>
        <taxon>Fungi incertae sedis</taxon>
        <taxon>Mucoromycota</taxon>
        <taxon>Glomeromycotina</taxon>
        <taxon>Glomeromycetes</taxon>
        <taxon>Diversisporales</taxon>
        <taxon>Gigasporaceae</taxon>
        <taxon>Scutellospora</taxon>
    </lineage>
</organism>
<dbReference type="EMBL" id="CAJVPM010039818">
    <property type="protein sequence ID" value="CAG8701808.1"/>
    <property type="molecule type" value="Genomic_DNA"/>
</dbReference>
<proteinExistence type="predicted"/>
<reference evidence="1" key="1">
    <citation type="submission" date="2021-06" db="EMBL/GenBank/DDBJ databases">
        <authorList>
            <person name="Kallberg Y."/>
            <person name="Tangrot J."/>
            <person name="Rosling A."/>
        </authorList>
    </citation>
    <scope>NUCLEOTIDE SEQUENCE</scope>
    <source>
        <strain evidence="1">AU212A</strain>
    </source>
</reference>
<name>A0ACA9PBL3_9GLOM</name>
<comment type="caution">
    <text evidence="1">The sequence shown here is derived from an EMBL/GenBank/DDBJ whole genome shotgun (WGS) entry which is preliminary data.</text>
</comment>
<accession>A0ACA9PBL3</accession>
<evidence type="ECO:0000313" key="2">
    <source>
        <dbReference type="Proteomes" id="UP000789860"/>
    </source>
</evidence>
<dbReference type="Proteomes" id="UP000789860">
    <property type="component" value="Unassembled WGS sequence"/>
</dbReference>
<evidence type="ECO:0000313" key="1">
    <source>
        <dbReference type="EMBL" id="CAG8701808.1"/>
    </source>
</evidence>
<feature type="non-terminal residue" evidence="1">
    <location>
        <position position="1"/>
    </location>
</feature>
<keyword evidence="2" id="KW-1185">Reference proteome</keyword>
<gene>
    <name evidence="1" type="ORF">SCALOS_LOCUS10523</name>
</gene>